<keyword evidence="1" id="KW-1133">Transmembrane helix</keyword>
<name>A0A7R7RQT0_MYCIT</name>
<dbReference type="Pfam" id="PF20334">
    <property type="entry name" value="DUF6629"/>
    <property type="match status" value="1"/>
</dbReference>
<feature type="transmembrane region" description="Helical" evidence="1">
    <location>
        <begin position="161"/>
        <end position="178"/>
    </location>
</feature>
<evidence type="ECO:0000256" key="1">
    <source>
        <dbReference type="SAM" id="Phobius"/>
    </source>
</evidence>
<feature type="transmembrane region" description="Helical" evidence="1">
    <location>
        <begin position="64"/>
        <end position="85"/>
    </location>
</feature>
<protein>
    <submittedName>
        <fullName evidence="2">Uncharacterized protein</fullName>
    </submittedName>
</protein>
<evidence type="ECO:0000313" key="3">
    <source>
        <dbReference type="Proteomes" id="UP000595205"/>
    </source>
</evidence>
<keyword evidence="1" id="KW-0472">Membrane</keyword>
<dbReference type="Proteomes" id="UP000595205">
    <property type="component" value="Chromosome"/>
</dbReference>
<feature type="transmembrane region" description="Helical" evidence="1">
    <location>
        <begin position="137"/>
        <end position="154"/>
    </location>
</feature>
<proteinExistence type="predicted"/>
<sequence length="227" mass="24378">MCFSMTADLVVGAALVPVAVATLREVKHWREVPFALLPTVFSVHQFIEAAVWPNDVVSPGMKHLAMLAYVFIALPLLSALVPWAILALEPSGARLRVAPFAVLGTVVSVYLAVVVLTDPVTVTMGPHALQYQTGVRGGYVWAALYVIAVIGPAVMSGYRSIVVFGIANLVGLSVVAVLYVHAFASLWCIYAATLSVLALVHMVRRRRLPDPHRYHGVAAEREASPTG</sequence>
<evidence type="ECO:0000313" key="2">
    <source>
        <dbReference type="EMBL" id="BCP00596.1"/>
    </source>
</evidence>
<accession>A0A7R7RQT0</accession>
<reference evidence="2 3" key="1">
    <citation type="submission" date="2020-12" db="EMBL/GenBank/DDBJ databases">
        <title>Genome sequence of clinical Mycobacterium intracellulare strains.</title>
        <authorList>
            <person name="Tateishi Y."/>
            <person name="Matsumoto S."/>
            <person name="Fukushima Y."/>
            <person name="Nakajima C."/>
            <person name="Suzuki Y."/>
        </authorList>
    </citation>
    <scope>NUCLEOTIDE SEQUENCE [LARGE SCALE GENOMIC DNA]</scope>
    <source>
        <strain evidence="2 3">M018</strain>
    </source>
</reference>
<dbReference type="AlphaFoldDB" id="A0A7R7RQT0"/>
<dbReference type="EMBL" id="AP024255">
    <property type="protein sequence ID" value="BCP00596.1"/>
    <property type="molecule type" value="Genomic_DNA"/>
</dbReference>
<keyword evidence="1" id="KW-0812">Transmembrane</keyword>
<dbReference type="InterPro" id="IPR046737">
    <property type="entry name" value="DUF6629"/>
</dbReference>
<organism evidence="2 3">
    <name type="scientific">Mycobacterium intracellulare</name>
    <dbReference type="NCBI Taxonomy" id="1767"/>
    <lineage>
        <taxon>Bacteria</taxon>
        <taxon>Bacillati</taxon>
        <taxon>Actinomycetota</taxon>
        <taxon>Actinomycetes</taxon>
        <taxon>Mycobacteriales</taxon>
        <taxon>Mycobacteriaceae</taxon>
        <taxon>Mycobacterium</taxon>
        <taxon>Mycobacterium avium complex (MAC)</taxon>
    </lineage>
</organism>
<feature type="transmembrane region" description="Helical" evidence="1">
    <location>
        <begin position="97"/>
        <end position="117"/>
    </location>
</feature>
<gene>
    <name evidence="2" type="ORF">MINTM018_33650</name>
</gene>
<feature type="transmembrane region" description="Helical" evidence="1">
    <location>
        <begin position="184"/>
        <end position="203"/>
    </location>
</feature>